<keyword evidence="1" id="KW-0411">Iron-sulfur</keyword>
<evidence type="ECO:0000259" key="2">
    <source>
        <dbReference type="SMART" id="SM01159"/>
    </source>
</evidence>
<keyword evidence="1" id="KW-0862">Zinc</keyword>
<keyword evidence="1" id="KW-0238">DNA-binding</keyword>
<evidence type="ECO:0000313" key="4">
    <source>
        <dbReference type="Proteomes" id="UP001163046"/>
    </source>
</evidence>
<dbReference type="GO" id="GO:0051539">
    <property type="term" value="F:4 iron, 4 sulfur cluster binding"/>
    <property type="evidence" value="ECO:0007669"/>
    <property type="project" value="UniProtKB-KW"/>
</dbReference>
<dbReference type="GO" id="GO:0006297">
    <property type="term" value="P:nucleotide-excision repair, DNA gap filling"/>
    <property type="evidence" value="ECO:0007669"/>
    <property type="project" value="TreeGrafter"/>
</dbReference>
<dbReference type="GO" id="GO:0006272">
    <property type="term" value="P:leading strand elongation"/>
    <property type="evidence" value="ECO:0007669"/>
    <property type="project" value="TreeGrafter"/>
</dbReference>
<dbReference type="GO" id="GO:0003677">
    <property type="term" value="F:DNA binding"/>
    <property type="evidence" value="ECO:0007669"/>
    <property type="project" value="UniProtKB-KW"/>
</dbReference>
<protein>
    <recommendedName>
        <fullName evidence="1">DNA polymerase epsilon catalytic subunit</fullName>
        <ecNumber evidence="1">2.7.7.7</ecNumber>
    </recommendedName>
</protein>
<dbReference type="GO" id="GO:0006287">
    <property type="term" value="P:base-excision repair, gap-filling"/>
    <property type="evidence" value="ECO:0007669"/>
    <property type="project" value="TreeGrafter"/>
</dbReference>
<dbReference type="AlphaFoldDB" id="A0A9X0CDE3"/>
<comment type="function">
    <text evidence="1">DNA polymerase II participates in chromosomal DNA replication.</text>
</comment>
<dbReference type="GO" id="GO:0045004">
    <property type="term" value="P:DNA replication proofreading"/>
    <property type="evidence" value="ECO:0007669"/>
    <property type="project" value="TreeGrafter"/>
</dbReference>
<comment type="subcellular location">
    <subcellularLocation>
        <location evidence="1">Nucleus</location>
    </subcellularLocation>
</comment>
<organism evidence="3 4">
    <name type="scientific">Desmophyllum pertusum</name>
    <dbReference type="NCBI Taxonomy" id="174260"/>
    <lineage>
        <taxon>Eukaryota</taxon>
        <taxon>Metazoa</taxon>
        <taxon>Cnidaria</taxon>
        <taxon>Anthozoa</taxon>
        <taxon>Hexacorallia</taxon>
        <taxon>Scleractinia</taxon>
        <taxon>Caryophylliina</taxon>
        <taxon>Caryophylliidae</taxon>
        <taxon>Desmophyllum</taxon>
    </lineage>
</organism>
<keyword evidence="1" id="KW-0004">4Fe-4S</keyword>
<dbReference type="SMART" id="SM01159">
    <property type="entry name" value="DUF1744"/>
    <property type="match status" value="1"/>
</dbReference>
<feature type="non-terminal residue" evidence="3">
    <location>
        <position position="1"/>
    </location>
</feature>
<comment type="cofactor">
    <cofactor evidence="1">
        <name>[4Fe-4S] cluster</name>
        <dbReference type="ChEBI" id="CHEBI:49883"/>
    </cofactor>
</comment>
<keyword evidence="1" id="KW-0235">DNA replication</keyword>
<dbReference type="GO" id="GO:0003887">
    <property type="term" value="F:DNA-directed DNA polymerase activity"/>
    <property type="evidence" value="ECO:0007669"/>
    <property type="project" value="UniProtKB-KW"/>
</dbReference>
<dbReference type="EC" id="2.7.7.7" evidence="1"/>
<dbReference type="PANTHER" id="PTHR10670">
    <property type="entry name" value="DNA POLYMERASE EPSILON CATALYTIC SUBUNIT A"/>
    <property type="match status" value="1"/>
</dbReference>
<gene>
    <name evidence="3" type="ORF">OS493_028702</name>
</gene>
<dbReference type="OrthoDB" id="10006192at2759"/>
<feature type="domain" description="DNA polymerase epsilon catalytic subunit A C-terminal" evidence="2">
    <location>
        <begin position="55"/>
        <end position="285"/>
    </location>
</feature>
<dbReference type="GO" id="GO:0008270">
    <property type="term" value="F:zinc ion binding"/>
    <property type="evidence" value="ECO:0007669"/>
    <property type="project" value="UniProtKB-KW"/>
</dbReference>
<sequence>ELATDLSAPDIEGIYESQCKFTYADDCLSALKSDSGSQPLWFVMRYVYKGILLTNLSLMRVEREGYESFSSIESDNFTCDVRVDTDPRQDLSHLTSSIPSLQEFPLVCLPYSDSNAQHNVLDWQRHAARRMIQHYLEVDMFYQTQLELAQYFHVPVGNVQSDPTLFAGDLFYARHLQKHNHLLWMSPTDRPDLGGKEDDDNRSAISASGELRHVPAISKLFCQPQQLIASAQAFKPISLSLPASCNTLSNQQIMVPGLAGLFAAPNIACQKYFTSAHINDFEGGSVTGISFDSMPQASLEELVQGGPSVAFQFDYLR</sequence>
<keyword evidence="1" id="KW-0808">Transferase</keyword>
<dbReference type="Pfam" id="PF08490">
    <property type="entry name" value="DUF1744"/>
    <property type="match status" value="1"/>
</dbReference>
<dbReference type="PANTHER" id="PTHR10670:SF0">
    <property type="entry name" value="DNA POLYMERASE EPSILON CATALYTIC SUBUNIT A"/>
    <property type="match status" value="1"/>
</dbReference>
<dbReference type="GO" id="GO:0000278">
    <property type="term" value="P:mitotic cell cycle"/>
    <property type="evidence" value="ECO:0007669"/>
    <property type="project" value="TreeGrafter"/>
</dbReference>
<keyword evidence="1" id="KW-0863">Zinc-finger</keyword>
<dbReference type="GO" id="GO:0008622">
    <property type="term" value="C:epsilon DNA polymerase complex"/>
    <property type="evidence" value="ECO:0007669"/>
    <property type="project" value="InterPro"/>
</dbReference>
<comment type="similarity">
    <text evidence="1">Belongs to the DNA polymerase type-B family.</text>
</comment>
<dbReference type="EMBL" id="MU827805">
    <property type="protein sequence ID" value="KAJ7325980.1"/>
    <property type="molecule type" value="Genomic_DNA"/>
</dbReference>
<keyword evidence="1" id="KW-0408">Iron</keyword>
<reference evidence="3" key="1">
    <citation type="submission" date="2023-01" db="EMBL/GenBank/DDBJ databases">
        <title>Genome assembly of the deep-sea coral Lophelia pertusa.</title>
        <authorList>
            <person name="Herrera S."/>
            <person name="Cordes E."/>
        </authorList>
    </citation>
    <scope>NUCLEOTIDE SEQUENCE</scope>
    <source>
        <strain evidence="3">USNM1676648</strain>
        <tissue evidence="3">Polyp</tissue>
    </source>
</reference>
<dbReference type="Proteomes" id="UP001163046">
    <property type="component" value="Unassembled WGS sequence"/>
</dbReference>
<accession>A0A9X0CDE3</accession>
<keyword evidence="1" id="KW-0548">Nucleotidyltransferase</keyword>
<keyword evidence="1" id="KW-0479">Metal-binding</keyword>
<comment type="catalytic activity">
    <reaction evidence="1">
        <text>DNA(n) + a 2'-deoxyribonucleoside 5'-triphosphate = DNA(n+1) + diphosphate</text>
        <dbReference type="Rhea" id="RHEA:22508"/>
        <dbReference type="Rhea" id="RHEA-COMP:17339"/>
        <dbReference type="Rhea" id="RHEA-COMP:17340"/>
        <dbReference type="ChEBI" id="CHEBI:33019"/>
        <dbReference type="ChEBI" id="CHEBI:61560"/>
        <dbReference type="ChEBI" id="CHEBI:173112"/>
        <dbReference type="EC" id="2.7.7.7"/>
    </reaction>
</comment>
<proteinExistence type="inferred from homology"/>
<keyword evidence="4" id="KW-1185">Reference proteome</keyword>
<dbReference type="InterPro" id="IPR029703">
    <property type="entry name" value="POL2"/>
</dbReference>
<dbReference type="GO" id="GO:0008310">
    <property type="term" value="F:single-stranded DNA 3'-5' DNA exonuclease activity"/>
    <property type="evidence" value="ECO:0007669"/>
    <property type="project" value="TreeGrafter"/>
</dbReference>
<keyword evidence="1" id="KW-0239">DNA-directed DNA polymerase</keyword>
<keyword evidence="1" id="KW-0539">Nucleus</keyword>
<name>A0A9X0CDE3_9CNID</name>
<evidence type="ECO:0000313" key="3">
    <source>
        <dbReference type="EMBL" id="KAJ7325980.1"/>
    </source>
</evidence>
<dbReference type="InterPro" id="IPR013697">
    <property type="entry name" value="DNA_pol_e_suA_C"/>
</dbReference>
<evidence type="ECO:0000256" key="1">
    <source>
        <dbReference type="RuleBase" id="RU365029"/>
    </source>
</evidence>
<comment type="caution">
    <text evidence="3">The sequence shown here is derived from an EMBL/GenBank/DDBJ whole genome shotgun (WGS) entry which is preliminary data.</text>
</comment>